<evidence type="ECO:0000256" key="1">
    <source>
        <dbReference type="SAM" id="MobiDB-lite"/>
    </source>
</evidence>
<dbReference type="EMBL" id="LXQA010253657">
    <property type="protein sequence ID" value="MCI38245.1"/>
    <property type="molecule type" value="Genomic_DNA"/>
</dbReference>
<accession>A0A392RRN2</accession>
<feature type="compositionally biased region" description="Basic and acidic residues" evidence="1">
    <location>
        <begin position="1"/>
        <end position="22"/>
    </location>
</feature>
<proteinExistence type="predicted"/>
<dbReference type="Proteomes" id="UP000265520">
    <property type="component" value="Unassembled WGS sequence"/>
</dbReference>
<feature type="region of interest" description="Disordered" evidence="1">
    <location>
        <begin position="1"/>
        <end position="35"/>
    </location>
</feature>
<feature type="non-terminal residue" evidence="2">
    <location>
        <position position="1"/>
    </location>
</feature>
<keyword evidence="3" id="KW-1185">Reference proteome</keyword>
<dbReference type="AlphaFoldDB" id="A0A392RRN2"/>
<comment type="caution">
    <text evidence="2">The sequence shown here is derived from an EMBL/GenBank/DDBJ whole genome shotgun (WGS) entry which is preliminary data.</text>
</comment>
<name>A0A392RRN2_9FABA</name>
<reference evidence="2 3" key="1">
    <citation type="journal article" date="2018" name="Front. Plant Sci.">
        <title>Red Clover (Trifolium pratense) and Zigzag Clover (T. medium) - A Picture of Genomic Similarities and Differences.</title>
        <authorList>
            <person name="Dluhosova J."/>
            <person name="Istvanek J."/>
            <person name="Nedelnik J."/>
            <person name="Repkova J."/>
        </authorList>
    </citation>
    <scope>NUCLEOTIDE SEQUENCE [LARGE SCALE GENOMIC DNA]</scope>
    <source>
        <strain evidence="3">cv. 10/8</strain>
        <tissue evidence="2">Leaf</tissue>
    </source>
</reference>
<protein>
    <submittedName>
        <fullName evidence="2">Uncharacterized protein</fullName>
    </submittedName>
</protein>
<evidence type="ECO:0000313" key="2">
    <source>
        <dbReference type="EMBL" id="MCI38245.1"/>
    </source>
</evidence>
<evidence type="ECO:0000313" key="3">
    <source>
        <dbReference type="Proteomes" id="UP000265520"/>
    </source>
</evidence>
<organism evidence="2 3">
    <name type="scientific">Trifolium medium</name>
    <dbReference type="NCBI Taxonomy" id="97028"/>
    <lineage>
        <taxon>Eukaryota</taxon>
        <taxon>Viridiplantae</taxon>
        <taxon>Streptophyta</taxon>
        <taxon>Embryophyta</taxon>
        <taxon>Tracheophyta</taxon>
        <taxon>Spermatophyta</taxon>
        <taxon>Magnoliopsida</taxon>
        <taxon>eudicotyledons</taxon>
        <taxon>Gunneridae</taxon>
        <taxon>Pentapetalae</taxon>
        <taxon>rosids</taxon>
        <taxon>fabids</taxon>
        <taxon>Fabales</taxon>
        <taxon>Fabaceae</taxon>
        <taxon>Papilionoideae</taxon>
        <taxon>50 kb inversion clade</taxon>
        <taxon>NPAAA clade</taxon>
        <taxon>Hologalegina</taxon>
        <taxon>IRL clade</taxon>
        <taxon>Trifolieae</taxon>
        <taxon>Trifolium</taxon>
    </lineage>
</organism>
<sequence>GNRSEPREVPRDNRYEEPDIRKGSATAHRMSSRTGQIPLMLGREGFPFLFHTMEEQLFRVDSGMRRLLHEVEIIIGDSSNPDSP</sequence>